<comment type="caution">
    <text evidence="2">The sequence shown here is derived from an EMBL/GenBank/DDBJ whole genome shotgun (WGS) entry which is preliminary data.</text>
</comment>
<accession>A0A5C6VBD6</accession>
<reference evidence="2" key="2">
    <citation type="submission" date="2019-08" db="EMBL/GenBank/DDBJ databases">
        <authorList>
            <person name="Im W.-T."/>
        </authorList>
    </citation>
    <scope>NUCLEOTIDE SEQUENCE</scope>
    <source>
        <strain evidence="2">NF 2-5-3</strain>
    </source>
</reference>
<dbReference type="Proteomes" id="UP000321776">
    <property type="component" value="Unassembled WGS sequence"/>
</dbReference>
<dbReference type="RefSeq" id="WP_028367750.1">
    <property type="nucleotide sequence ID" value="NZ_JAZHFZ010000062.1"/>
</dbReference>
<protein>
    <submittedName>
        <fullName evidence="2">Uncharacterized protein</fullName>
    </submittedName>
</protein>
<organism evidence="2 3">
    <name type="scientific">Paraburkholderia azotifigens</name>
    <dbReference type="NCBI Taxonomy" id="2057004"/>
    <lineage>
        <taxon>Bacteria</taxon>
        <taxon>Pseudomonadati</taxon>
        <taxon>Pseudomonadota</taxon>
        <taxon>Betaproteobacteria</taxon>
        <taxon>Burkholderiales</taxon>
        <taxon>Burkholderiaceae</taxon>
        <taxon>Paraburkholderia</taxon>
    </lineage>
</organism>
<name>A0A5C6VBD6_9BURK</name>
<dbReference type="AlphaFoldDB" id="A0A5C6VBD6"/>
<evidence type="ECO:0000313" key="1">
    <source>
        <dbReference type="EMBL" id="MEM5345692.1"/>
    </source>
</evidence>
<dbReference type="EMBL" id="JAZHGA010000052">
    <property type="protein sequence ID" value="MEM5345692.1"/>
    <property type="molecule type" value="Genomic_DNA"/>
</dbReference>
<dbReference type="EMBL" id="VOQS01000003">
    <property type="protein sequence ID" value="TXC82527.1"/>
    <property type="molecule type" value="Genomic_DNA"/>
</dbReference>
<keyword evidence="4" id="KW-1185">Reference proteome</keyword>
<sequence>MGAVPSQDFARTLDDAVLPELWRRRTQLTDDEMMSMYDLVKRALRTYHPLELHALGEDKEELVHQFIYTKVLRLAPGHVESKATPESAPSNGYAICAYFRRYLIDCLRSASHQRNVSMEHEGMMQEIDLRAQALEDPIESVLLQYGLSEQYVREAAREFIASLDSPERIVLAGSLGWCSEAKGGLSAVAAQHRVPSYHYRAVKLGVTMKKTDDATQFSNTKIGQWLREDLGIEIDAENREAILVIFNLLAAEATEAATAPDTEEMIEAAA</sequence>
<proteinExistence type="predicted"/>
<reference evidence="1 4" key="3">
    <citation type="submission" date="2024-01" db="EMBL/GenBank/DDBJ databases">
        <title>The diversity of rhizobia nodulating Mimosa spp. in eleven states of Brazil covering several biomes is determined by host plant, location, and edaphic factors.</title>
        <authorList>
            <person name="Rouws L."/>
            <person name="Barauna A."/>
            <person name="Beukes C."/>
            <person name="De Faria S.M."/>
            <person name="Gross E."/>
            <person name="Dos Reis Junior F.B."/>
            <person name="Simon M."/>
            <person name="Maluk M."/>
            <person name="Odee D.W."/>
            <person name="Kenicer G."/>
            <person name="Young J.P.W."/>
            <person name="Reis V.M."/>
            <person name="Zilli J."/>
            <person name="James E.K."/>
        </authorList>
    </citation>
    <scope>NUCLEOTIDE SEQUENCE [LARGE SCALE GENOMIC DNA]</scope>
    <source>
        <strain evidence="1 4">JPY530</strain>
    </source>
</reference>
<dbReference type="Proteomes" id="UP001481677">
    <property type="component" value="Unassembled WGS sequence"/>
</dbReference>
<evidence type="ECO:0000313" key="2">
    <source>
        <dbReference type="EMBL" id="TXC82527.1"/>
    </source>
</evidence>
<evidence type="ECO:0000313" key="4">
    <source>
        <dbReference type="Proteomes" id="UP001481677"/>
    </source>
</evidence>
<gene>
    <name evidence="2" type="ORF">FRZ40_18840</name>
    <name evidence="1" type="ORF">V4C56_39485</name>
</gene>
<reference evidence="2 3" key="1">
    <citation type="journal article" date="2018" name="Int. J. Syst. Evol. Microbiol.">
        <title>Paraburkholderia azotifigens sp. nov., a nitrogen-fixing bacterium isolated from paddy soil.</title>
        <authorList>
            <person name="Choi G.M."/>
            <person name="Im W.T."/>
        </authorList>
    </citation>
    <scope>NUCLEOTIDE SEQUENCE [LARGE SCALE GENOMIC DNA]</scope>
    <source>
        <strain evidence="2 3">NF 2-5-3</strain>
    </source>
</reference>
<evidence type="ECO:0000313" key="3">
    <source>
        <dbReference type="Proteomes" id="UP000321776"/>
    </source>
</evidence>